<comment type="caution">
    <text evidence="1">The sequence shown here is derived from an EMBL/GenBank/DDBJ whole genome shotgun (WGS) entry which is preliminary data.</text>
</comment>
<keyword evidence="2" id="KW-1185">Reference proteome</keyword>
<protein>
    <submittedName>
        <fullName evidence="1">Uncharacterized protein</fullName>
    </submittedName>
</protein>
<evidence type="ECO:0000313" key="2">
    <source>
        <dbReference type="Proteomes" id="UP000251314"/>
    </source>
</evidence>
<gene>
    <name evidence="1" type="ORF">PC110_g17773</name>
</gene>
<dbReference type="OrthoDB" id="121947at2759"/>
<proteinExistence type="predicted"/>
<dbReference type="Proteomes" id="UP000251314">
    <property type="component" value="Unassembled WGS sequence"/>
</dbReference>
<organism evidence="1 2">
    <name type="scientific">Phytophthora cactorum</name>
    <dbReference type="NCBI Taxonomy" id="29920"/>
    <lineage>
        <taxon>Eukaryota</taxon>
        <taxon>Sar</taxon>
        <taxon>Stramenopiles</taxon>
        <taxon>Oomycota</taxon>
        <taxon>Peronosporomycetes</taxon>
        <taxon>Peronosporales</taxon>
        <taxon>Peronosporaceae</taxon>
        <taxon>Phytophthora</taxon>
    </lineage>
</organism>
<name>A0A329RN71_9STRA</name>
<evidence type="ECO:0000313" key="1">
    <source>
        <dbReference type="EMBL" id="RAW25811.1"/>
    </source>
</evidence>
<reference evidence="1 2" key="1">
    <citation type="submission" date="2018-01" db="EMBL/GenBank/DDBJ databases">
        <title>Draft genome of the strawberry crown rot pathogen Phytophthora cactorum.</title>
        <authorList>
            <person name="Armitage A.D."/>
            <person name="Lysoe E."/>
            <person name="Nellist C.F."/>
            <person name="Harrison R.J."/>
            <person name="Brurberg M.B."/>
        </authorList>
    </citation>
    <scope>NUCLEOTIDE SEQUENCE [LARGE SCALE GENOMIC DNA]</scope>
    <source>
        <strain evidence="1 2">10300</strain>
    </source>
</reference>
<sequence>MEAETLRKRLQAAVNSQAVMIQDLENVLKKTVREVEKLTTVELPEILEKKARLGSKDATLYGTYFENLDALYERLDEVFKEVGVTPTPVWELLSVPHRQEGRRVYDGLPDPENSLALQFCCPLQRENGEVLKLRTHQVARRYVEKNRLVVVWRGLCEADSEFAGMNSDETGWCIVHSPENDPDFFADPETTLVQACTRMVPMHFQDGSEDKVDQFVELVVKTGVEDNREIELMLERLLLDDALATDGLEIDEKGNLASLGV</sequence>
<dbReference type="EMBL" id="MJFZ01000709">
    <property type="protein sequence ID" value="RAW25811.1"/>
    <property type="molecule type" value="Genomic_DNA"/>
</dbReference>
<dbReference type="VEuPathDB" id="FungiDB:PC110_g17773"/>
<accession>A0A329RN71</accession>
<dbReference type="AlphaFoldDB" id="A0A329RN71"/>